<evidence type="ECO:0000313" key="3">
    <source>
        <dbReference type="EMBL" id="KAF9780821.1"/>
    </source>
</evidence>
<proteinExistence type="predicted"/>
<reference evidence="3" key="1">
    <citation type="journal article" date="2020" name="Nat. Commun.">
        <title>Large-scale genome sequencing of mycorrhizal fungi provides insights into the early evolution of symbiotic traits.</title>
        <authorList>
            <person name="Miyauchi S."/>
            <person name="Kiss E."/>
            <person name="Kuo A."/>
            <person name="Drula E."/>
            <person name="Kohler A."/>
            <person name="Sanchez-Garcia M."/>
            <person name="Morin E."/>
            <person name="Andreopoulos B."/>
            <person name="Barry K.W."/>
            <person name="Bonito G."/>
            <person name="Buee M."/>
            <person name="Carver A."/>
            <person name="Chen C."/>
            <person name="Cichocki N."/>
            <person name="Clum A."/>
            <person name="Culley D."/>
            <person name="Crous P.W."/>
            <person name="Fauchery L."/>
            <person name="Girlanda M."/>
            <person name="Hayes R.D."/>
            <person name="Keri Z."/>
            <person name="LaButti K."/>
            <person name="Lipzen A."/>
            <person name="Lombard V."/>
            <person name="Magnuson J."/>
            <person name="Maillard F."/>
            <person name="Murat C."/>
            <person name="Nolan M."/>
            <person name="Ohm R.A."/>
            <person name="Pangilinan J."/>
            <person name="Pereira M.F."/>
            <person name="Perotto S."/>
            <person name="Peter M."/>
            <person name="Pfister S."/>
            <person name="Riley R."/>
            <person name="Sitrit Y."/>
            <person name="Stielow J.B."/>
            <person name="Szollosi G."/>
            <person name="Zifcakova L."/>
            <person name="Stursova M."/>
            <person name="Spatafora J.W."/>
            <person name="Tedersoo L."/>
            <person name="Vaario L.M."/>
            <person name="Yamada A."/>
            <person name="Yan M."/>
            <person name="Wang P."/>
            <person name="Xu J."/>
            <person name="Bruns T."/>
            <person name="Baldrian P."/>
            <person name="Vilgalys R."/>
            <person name="Dunand C."/>
            <person name="Henrissat B."/>
            <person name="Grigoriev I.V."/>
            <person name="Hibbett D."/>
            <person name="Nagy L.G."/>
            <person name="Martin F.M."/>
        </authorList>
    </citation>
    <scope>NUCLEOTIDE SEQUENCE</scope>
    <source>
        <strain evidence="3">UH-Tt-Lm1</strain>
    </source>
</reference>
<feature type="compositionally biased region" description="Acidic residues" evidence="2">
    <location>
        <begin position="331"/>
        <end position="340"/>
    </location>
</feature>
<feature type="region of interest" description="Disordered" evidence="2">
    <location>
        <begin position="143"/>
        <end position="168"/>
    </location>
</feature>
<keyword evidence="1" id="KW-0175">Coiled coil</keyword>
<protein>
    <submittedName>
        <fullName evidence="3">Uncharacterized protein</fullName>
    </submittedName>
</protein>
<dbReference type="EMBL" id="WIUZ02000015">
    <property type="protein sequence ID" value="KAF9780821.1"/>
    <property type="molecule type" value="Genomic_DNA"/>
</dbReference>
<evidence type="ECO:0000256" key="2">
    <source>
        <dbReference type="SAM" id="MobiDB-lite"/>
    </source>
</evidence>
<feature type="compositionally biased region" description="Polar residues" evidence="2">
    <location>
        <begin position="304"/>
        <end position="316"/>
    </location>
</feature>
<comment type="caution">
    <text evidence="3">The sequence shown here is derived from an EMBL/GenBank/DDBJ whole genome shotgun (WGS) entry which is preliminary data.</text>
</comment>
<feature type="region of interest" description="Disordered" evidence="2">
    <location>
        <begin position="57"/>
        <end position="127"/>
    </location>
</feature>
<feature type="region of interest" description="Disordered" evidence="2">
    <location>
        <begin position="296"/>
        <end position="385"/>
    </location>
</feature>
<dbReference type="AlphaFoldDB" id="A0A9P6H7J9"/>
<feature type="coiled-coil region" evidence="1">
    <location>
        <begin position="201"/>
        <end position="239"/>
    </location>
</feature>
<accession>A0A9P6H7J9</accession>
<organism evidence="3 4">
    <name type="scientific">Thelephora terrestris</name>
    <dbReference type="NCBI Taxonomy" id="56493"/>
    <lineage>
        <taxon>Eukaryota</taxon>
        <taxon>Fungi</taxon>
        <taxon>Dikarya</taxon>
        <taxon>Basidiomycota</taxon>
        <taxon>Agaricomycotina</taxon>
        <taxon>Agaricomycetes</taxon>
        <taxon>Thelephorales</taxon>
        <taxon>Thelephoraceae</taxon>
        <taxon>Thelephora</taxon>
    </lineage>
</organism>
<dbReference type="Proteomes" id="UP000736335">
    <property type="component" value="Unassembled WGS sequence"/>
</dbReference>
<gene>
    <name evidence="3" type="ORF">BJ322DRAFT_1023539</name>
</gene>
<keyword evidence="4" id="KW-1185">Reference proteome</keyword>
<name>A0A9P6H7J9_9AGAM</name>
<evidence type="ECO:0000256" key="1">
    <source>
        <dbReference type="SAM" id="Coils"/>
    </source>
</evidence>
<evidence type="ECO:0000313" key="4">
    <source>
        <dbReference type="Proteomes" id="UP000736335"/>
    </source>
</evidence>
<sequence length="385" mass="42673">MPHGEWIVLYNPWGMGNGYYSITHGSWVVQWYLFSMGHGLYNALYNVAWPMTHGELSRSRPANGENPVAPDATRLTNREPPVAPDTVRPTNRSTPVATGPTIRDTAPPSYTEQVGQDPRATGNPRIEREPMRDTLVSGQNPAYNREESLSEPGTVMQSDRGLGGSVSSEDSVIAETDVTEQHTTRSQNARTALDREIVETIRGIAREQKNLRTELVQEQRNLRSEIQSARQEQRDTRIEIHGVRRDAAELQSTAKTHESRLGLLFKRIGDVIDDQWIVREGMDELKRTYEARVPARSPIKAEPKSTNGGNRDSNSAPIVRPRSDIESLYASEEDNQEVVPEDAIRQPQAGNTRGGLGSDSEPATTVWTGNRGGAGTMESGIRSKP</sequence>
<reference evidence="3" key="2">
    <citation type="submission" date="2020-11" db="EMBL/GenBank/DDBJ databases">
        <authorList>
            <consortium name="DOE Joint Genome Institute"/>
            <person name="Kuo A."/>
            <person name="Miyauchi S."/>
            <person name="Kiss E."/>
            <person name="Drula E."/>
            <person name="Kohler A."/>
            <person name="Sanchez-Garcia M."/>
            <person name="Andreopoulos B."/>
            <person name="Barry K.W."/>
            <person name="Bonito G."/>
            <person name="Buee M."/>
            <person name="Carver A."/>
            <person name="Chen C."/>
            <person name="Cichocki N."/>
            <person name="Clum A."/>
            <person name="Culley D."/>
            <person name="Crous P.W."/>
            <person name="Fauchery L."/>
            <person name="Girlanda M."/>
            <person name="Hayes R."/>
            <person name="Keri Z."/>
            <person name="Labutti K."/>
            <person name="Lipzen A."/>
            <person name="Lombard V."/>
            <person name="Magnuson J."/>
            <person name="Maillard F."/>
            <person name="Morin E."/>
            <person name="Murat C."/>
            <person name="Nolan M."/>
            <person name="Ohm R."/>
            <person name="Pangilinan J."/>
            <person name="Pereira M."/>
            <person name="Perotto S."/>
            <person name="Peter M."/>
            <person name="Riley R."/>
            <person name="Sitrit Y."/>
            <person name="Stielow B."/>
            <person name="Szollosi G."/>
            <person name="Zifcakova L."/>
            <person name="Stursova M."/>
            <person name="Spatafora J.W."/>
            <person name="Tedersoo L."/>
            <person name="Vaario L.-M."/>
            <person name="Yamada A."/>
            <person name="Yan M."/>
            <person name="Wang P."/>
            <person name="Xu J."/>
            <person name="Bruns T."/>
            <person name="Baldrian P."/>
            <person name="Vilgalys R."/>
            <person name="Henrissat B."/>
            <person name="Grigoriev I.V."/>
            <person name="Hibbett D."/>
            <person name="Nagy L.G."/>
            <person name="Martin F.M."/>
        </authorList>
    </citation>
    <scope>NUCLEOTIDE SEQUENCE</scope>
    <source>
        <strain evidence="3">UH-Tt-Lm1</strain>
    </source>
</reference>